<evidence type="ECO:0000256" key="2">
    <source>
        <dbReference type="ARBA" id="ARBA00023239"/>
    </source>
</evidence>
<evidence type="ECO:0000256" key="3">
    <source>
        <dbReference type="RuleBase" id="RU003707"/>
    </source>
</evidence>
<protein>
    <submittedName>
        <fullName evidence="4">Enoyl-CoA hydratase-related protein</fullName>
    </submittedName>
</protein>
<sequence length="259" mass="28324">MSSNIKYIIEYNIGYVSVNRPEVLNCFDYKTLTELQEIIDMIHINQDIKTVIFTGEGTKAFSAGIDLKERKSLSEEKVRRNVKAIRELFNSIADLPIPTIAAVNGYALGGGFEWLLSCDFAIAVEEAMVGLTETSWAITPGAGGTQRLPRIIGAAKAKELIFTAKKLTASEALDLGIFLTVVPRPQLKSTCEALATDIVQNGPVALAQAKYAIDQGMNTDLQTGLAIESKSYELTIPTQDRIEALNAFSERRPSQFKGC</sequence>
<dbReference type="Proteomes" id="UP000831880">
    <property type="component" value="Chromosome"/>
</dbReference>
<dbReference type="PANTHER" id="PTHR11941">
    <property type="entry name" value="ENOYL-COA HYDRATASE-RELATED"/>
    <property type="match status" value="1"/>
</dbReference>
<dbReference type="InterPro" id="IPR029045">
    <property type="entry name" value="ClpP/crotonase-like_dom_sf"/>
</dbReference>
<dbReference type="RefSeq" id="WP_244754979.1">
    <property type="nucleotide sequence ID" value="NZ_CP095074.1"/>
</dbReference>
<dbReference type="Pfam" id="PF00378">
    <property type="entry name" value="ECH_1"/>
    <property type="match status" value="1"/>
</dbReference>
<reference evidence="4 5" key="1">
    <citation type="submission" date="2022-04" db="EMBL/GenBank/DDBJ databases">
        <title>Halobacillus sp. isolated from saltern.</title>
        <authorList>
            <person name="Won M."/>
            <person name="Lee C.-M."/>
            <person name="Woen H.-Y."/>
            <person name="Kwon S.-W."/>
        </authorList>
    </citation>
    <scope>NUCLEOTIDE SEQUENCE [LARGE SCALE GENOMIC DNA]</scope>
    <source>
        <strain evidence="4 5">SSTM10-2</strain>
    </source>
</reference>
<organism evidence="4 5">
    <name type="scientific">Halobacillus shinanisalinarum</name>
    <dbReference type="NCBI Taxonomy" id="2932258"/>
    <lineage>
        <taxon>Bacteria</taxon>
        <taxon>Bacillati</taxon>
        <taxon>Bacillota</taxon>
        <taxon>Bacilli</taxon>
        <taxon>Bacillales</taxon>
        <taxon>Bacillaceae</taxon>
        <taxon>Halobacillus</taxon>
    </lineage>
</organism>
<dbReference type="InterPro" id="IPR001753">
    <property type="entry name" value="Enoyl-CoA_hydra/iso"/>
</dbReference>
<dbReference type="Gene3D" id="3.90.226.10">
    <property type="entry name" value="2-enoyl-CoA Hydratase, Chain A, domain 1"/>
    <property type="match status" value="1"/>
</dbReference>
<accession>A0ABY4H3U3</accession>
<evidence type="ECO:0000256" key="1">
    <source>
        <dbReference type="ARBA" id="ARBA00005254"/>
    </source>
</evidence>
<gene>
    <name evidence="4" type="ORF">MUO14_09460</name>
</gene>
<dbReference type="InterPro" id="IPR018376">
    <property type="entry name" value="Enoyl-CoA_hyd/isom_CS"/>
</dbReference>
<dbReference type="PROSITE" id="PS00166">
    <property type="entry name" value="ENOYL_COA_HYDRATASE"/>
    <property type="match status" value="1"/>
</dbReference>
<keyword evidence="5" id="KW-1185">Reference proteome</keyword>
<dbReference type="Gene3D" id="1.10.12.10">
    <property type="entry name" value="Lyase 2-enoyl-coa Hydratase, Chain A, domain 2"/>
    <property type="match status" value="1"/>
</dbReference>
<proteinExistence type="inferred from homology"/>
<evidence type="ECO:0000313" key="5">
    <source>
        <dbReference type="Proteomes" id="UP000831880"/>
    </source>
</evidence>
<dbReference type="InterPro" id="IPR014748">
    <property type="entry name" value="Enoyl-CoA_hydra_C"/>
</dbReference>
<dbReference type="SUPFAM" id="SSF52096">
    <property type="entry name" value="ClpP/crotonase"/>
    <property type="match status" value="1"/>
</dbReference>
<name>A0ABY4H3U3_9BACI</name>
<evidence type="ECO:0000313" key="4">
    <source>
        <dbReference type="EMBL" id="UOQ95126.1"/>
    </source>
</evidence>
<dbReference type="PANTHER" id="PTHR11941:SF54">
    <property type="entry name" value="ENOYL-COA HYDRATASE, MITOCHONDRIAL"/>
    <property type="match status" value="1"/>
</dbReference>
<dbReference type="EMBL" id="CP095074">
    <property type="protein sequence ID" value="UOQ95126.1"/>
    <property type="molecule type" value="Genomic_DNA"/>
</dbReference>
<dbReference type="CDD" id="cd06558">
    <property type="entry name" value="crotonase-like"/>
    <property type="match status" value="1"/>
</dbReference>
<comment type="similarity">
    <text evidence="1 3">Belongs to the enoyl-CoA hydratase/isomerase family.</text>
</comment>
<keyword evidence="2" id="KW-0456">Lyase</keyword>